<dbReference type="SUPFAM" id="SSF56219">
    <property type="entry name" value="DNase I-like"/>
    <property type="match status" value="1"/>
</dbReference>
<feature type="transmembrane region" description="Helical" evidence="1">
    <location>
        <begin position="38"/>
        <end position="61"/>
    </location>
</feature>
<dbReference type="InterPro" id="IPR036691">
    <property type="entry name" value="Endo/exonu/phosph_ase_sf"/>
</dbReference>
<feature type="domain" description="Endonuclease/exonuclease/phosphatase" evidence="2">
    <location>
        <begin position="96"/>
        <end position="287"/>
    </location>
</feature>
<keyword evidence="4" id="KW-1185">Reference proteome</keyword>
<protein>
    <recommendedName>
        <fullName evidence="2">Endonuclease/exonuclease/phosphatase domain-containing protein</fullName>
    </recommendedName>
</protein>
<keyword evidence="1" id="KW-0812">Transmembrane</keyword>
<gene>
    <name evidence="3" type="ORF">GE300_09795</name>
</gene>
<evidence type="ECO:0000256" key="1">
    <source>
        <dbReference type="SAM" id="Phobius"/>
    </source>
</evidence>
<evidence type="ECO:0000313" key="3">
    <source>
        <dbReference type="EMBL" id="MSU89899.1"/>
    </source>
</evidence>
<sequence length="303" mass="31801">MTDAIRGAVSLCTALAILLTLAGYFGHAHPAFDTLGALRIQFAVAFVGVLLFSVAFAALTARMLALTGLMIAGAGIAPAALPAERVTSADLSVYSQNLRYDNGSPEAVLSAIEASDADVLVLQEVSEGNMRVIDRLRRRYPASIVCDFTGVGGVAILSRIPDTGPTGCAEGGGAAWLRVVTASGPLTVVGLHLYWPWPYGQAAHVDRLAPALSALAEPVLIAGDFNAPPWTHSVDRIEAATGTRVVGGLRLTYRRSEIWPGLPLDHVLVSEDIAAETRQLGTSGSDHAALLSRVAFRVRAAVR</sequence>
<evidence type="ECO:0000259" key="2">
    <source>
        <dbReference type="Pfam" id="PF03372"/>
    </source>
</evidence>
<evidence type="ECO:0000313" key="4">
    <source>
        <dbReference type="Proteomes" id="UP000474957"/>
    </source>
</evidence>
<reference evidence="3 4" key="1">
    <citation type="submission" date="2019-10" db="EMBL/GenBank/DDBJ databases">
        <title>Cognatihalovulum marinum gen. nov. sp. nov., a new member of the family Rhodobacteraceae isolated from deep seawater of the Northwest Indian Ocean.</title>
        <authorList>
            <person name="Ruan C."/>
            <person name="Wang J."/>
            <person name="Zheng X."/>
            <person name="Song L."/>
            <person name="Zhu Y."/>
            <person name="Huang Y."/>
            <person name="Lu Z."/>
            <person name="Du W."/>
            <person name="Huang L."/>
            <person name="Dai X."/>
        </authorList>
    </citation>
    <scope>NUCLEOTIDE SEQUENCE [LARGE SCALE GENOMIC DNA]</scope>
    <source>
        <strain evidence="3 4">2CG4</strain>
    </source>
</reference>
<comment type="caution">
    <text evidence="3">The sequence shown here is derived from an EMBL/GenBank/DDBJ whole genome shotgun (WGS) entry which is preliminary data.</text>
</comment>
<dbReference type="RefSeq" id="WP_154446387.1">
    <property type="nucleotide sequence ID" value="NZ_WIND01000006.1"/>
</dbReference>
<keyword evidence="1" id="KW-1133">Transmembrane helix</keyword>
<dbReference type="InterPro" id="IPR005135">
    <property type="entry name" value="Endo/exonuclease/phosphatase"/>
</dbReference>
<dbReference type="Proteomes" id="UP000474957">
    <property type="component" value="Unassembled WGS sequence"/>
</dbReference>
<dbReference type="Pfam" id="PF03372">
    <property type="entry name" value="Exo_endo_phos"/>
    <property type="match status" value="1"/>
</dbReference>
<accession>A0A6L5Z0R1</accession>
<keyword evidence="1" id="KW-0472">Membrane</keyword>
<dbReference type="GO" id="GO:0003824">
    <property type="term" value="F:catalytic activity"/>
    <property type="evidence" value="ECO:0007669"/>
    <property type="project" value="InterPro"/>
</dbReference>
<dbReference type="Gene3D" id="3.60.10.10">
    <property type="entry name" value="Endonuclease/exonuclease/phosphatase"/>
    <property type="match status" value="1"/>
</dbReference>
<organism evidence="3 4">
    <name type="scientific">Halovulum marinum</name>
    <dbReference type="NCBI Taxonomy" id="2662447"/>
    <lineage>
        <taxon>Bacteria</taxon>
        <taxon>Pseudomonadati</taxon>
        <taxon>Pseudomonadota</taxon>
        <taxon>Alphaproteobacteria</taxon>
        <taxon>Rhodobacterales</taxon>
        <taxon>Paracoccaceae</taxon>
        <taxon>Halovulum</taxon>
    </lineage>
</organism>
<dbReference type="EMBL" id="WIND01000006">
    <property type="protein sequence ID" value="MSU89899.1"/>
    <property type="molecule type" value="Genomic_DNA"/>
</dbReference>
<name>A0A6L5Z0R1_9RHOB</name>
<dbReference type="AlphaFoldDB" id="A0A6L5Z0R1"/>
<proteinExistence type="predicted"/>